<proteinExistence type="predicted"/>
<gene>
    <name evidence="2" type="ORF">W7K_06660</name>
</gene>
<dbReference type="Proteomes" id="UP000036890">
    <property type="component" value="Unassembled WGS sequence"/>
</dbReference>
<dbReference type="OrthoDB" id="5797237at2"/>
<feature type="transmembrane region" description="Helical" evidence="1">
    <location>
        <begin position="89"/>
        <end position="108"/>
    </location>
</feature>
<dbReference type="RefSeq" id="WP_010485292.1">
    <property type="nucleotide sequence ID" value="NZ_AJLO02000015.1"/>
</dbReference>
<comment type="caution">
    <text evidence="2">The sequence shown here is derived from an EMBL/GenBank/DDBJ whole genome shotgun (WGS) entry which is preliminary data.</text>
</comment>
<protein>
    <submittedName>
        <fullName evidence="2">Membrane protein</fullName>
    </submittedName>
</protein>
<feature type="transmembrane region" description="Helical" evidence="1">
    <location>
        <begin position="49"/>
        <end position="69"/>
    </location>
</feature>
<evidence type="ECO:0000313" key="2">
    <source>
        <dbReference type="EMBL" id="KOF00018.1"/>
    </source>
</evidence>
<accession>A0A0L8ACC0</accession>
<organism evidence="2 3">
    <name type="scientific">Stenotrophomonas geniculata N1</name>
    <dbReference type="NCBI Taxonomy" id="1167641"/>
    <lineage>
        <taxon>Bacteria</taxon>
        <taxon>Pseudomonadati</taxon>
        <taxon>Pseudomonadota</taxon>
        <taxon>Gammaproteobacteria</taxon>
        <taxon>Lysobacterales</taxon>
        <taxon>Lysobacteraceae</taxon>
        <taxon>Stenotrophomonas</taxon>
    </lineage>
</organism>
<reference evidence="2 3" key="1">
    <citation type="journal article" date="2012" name="J. Bacteriol.">
        <title>Genome sequence of a novel nicotine-degrading strain, Pseudomonas geniculata N1.</title>
        <authorList>
            <person name="Tang H."/>
            <person name="Yu H."/>
            <person name="Tai C."/>
            <person name="Huang K."/>
            <person name="Liu Y."/>
            <person name="Wang L."/>
            <person name="Yao Y."/>
            <person name="Wu G."/>
            <person name="Xu P."/>
        </authorList>
    </citation>
    <scope>NUCLEOTIDE SEQUENCE [LARGE SCALE GENOMIC DNA]</scope>
    <source>
        <strain evidence="2 3">N1</strain>
    </source>
</reference>
<evidence type="ECO:0000313" key="3">
    <source>
        <dbReference type="Proteomes" id="UP000036890"/>
    </source>
</evidence>
<dbReference type="EMBL" id="AJLO02000015">
    <property type="protein sequence ID" value="KOF00018.1"/>
    <property type="molecule type" value="Genomic_DNA"/>
</dbReference>
<feature type="transmembrane region" description="Helical" evidence="1">
    <location>
        <begin position="20"/>
        <end position="42"/>
    </location>
</feature>
<dbReference type="AlphaFoldDB" id="A0A0L8ACC0"/>
<name>A0A0L8ACC0_9GAMM</name>
<evidence type="ECO:0000256" key="1">
    <source>
        <dbReference type="SAM" id="Phobius"/>
    </source>
</evidence>
<keyword evidence="1" id="KW-0812">Transmembrane</keyword>
<sequence length="109" mass="11867">MTATASLHPTPDTQGRSRLWSVFWLQGVIPSNILWAVALWALANQRTPLLLGVFAVLLLYTGWIIPAVWRAAPAAHNPNLGVAARGLTVAWGLNTVLVIFFLTLQLVAQ</sequence>
<keyword evidence="1" id="KW-0472">Membrane</keyword>
<keyword evidence="1" id="KW-1133">Transmembrane helix</keyword>